<organism evidence="2 3">
    <name type="scientific">Adineta steineri</name>
    <dbReference type="NCBI Taxonomy" id="433720"/>
    <lineage>
        <taxon>Eukaryota</taxon>
        <taxon>Metazoa</taxon>
        <taxon>Spiralia</taxon>
        <taxon>Gnathifera</taxon>
        <taxon>Rotifera</taxon>
        <taxon>Eurotatoria</taxon>
        <taxon>Bdelloidea</taxon>
        <taxon>Adinetida</taxon>
        <taxon>Adinetidae</taxon>
        <taxon>Adineta</taxon>
    </lineage>
</organism>
<feature type="non-terminal residue" evidence="2">
    <location>
        <position position="126"/>
    </location>
</feature>
<evidence type="ECO:0000313" key="3">
    <source>
        <dbReference type="Proteomes" id="UP000663881"/>
    </source>
</evidence>
<dbReference type="AlphaFoldDB" id="A0A820RYP3"/>
<name>A0A820RYP3_9BILA</name>
<sequence>AENGQAPKIFSYIDRKGRPISMAMTNGDAVASKDDDPLKRRLDTCFVAAGIVFSGLSVSAAANPTNSVPEKEKAAITKTEHTPLNPFANAPGLRQYLLIFGGGPHHEYLGGRYWRSPGAFANGFKG</sequence>
<protein>
    <submittedName>
        <fullName evidence="2">Uncharacterized protein</fullName>
    </submittedName>
</protein>
<dbReference type="Proteomes" id="UP000663881">
    <property type="component" value="Unassembled WGS sequence"/>
</dbReference>
<feature type="compositionally biased region" description="Basic and acidic residues" evidence="1">
    <location>
        <begin position="69"/>
        <end position="81"/>
    </location>
</feature>
<feature type="region of interest" description="Disordered" evidence="1">
    <location>
        <begin position="63"/>
        <end position="83"/>
    </location>
</feature>
<comment type="caution">
    <text evidence="2">The sequence shown here is derived from an EMBL/GenBank/DDBJ whole genome shotgun (WGS) entry which is preliminary data.</text>
</comment>
<evidence type="ECO:0000313" key="2">
    <source>
        <dbReference type="EMBL" id="CAF4447059.1"/>
    </source>
</evidence>
<gene>
    <name evidence="2" type="ORF">OKA104_LOCUS53950</name>
</gene>
<proteinExistence type="predicted"/>
<evidence type="ECO:0000256" key="1">
    <source>
        <dbReference type="SAM" id="MobiDB-lite"/>
    </source>
</evidence>
<feature type="non-terminal residue" evidence="2">
    <location>
        <position position="1"/>
    </location>
</feature>
<dbReference type="EMBL" id="CAJOAY010034742">
    <property type="protein sequence ID" value="CAF4447059.1"/>
    <property type="molecule type" value="Genomic_DNA"/>
</dbReference>
<reference evidence="2" key="1">
    <citation type="submission" date="2021-02" db="EMBL/GenBank/DDBJ databases">
        <authorList>
            <person name="Nowell W R."/>
        </authorList>
    </citation>
    <scope>NUCLEOTIDE SEQUENCE</scope>
</reference>
<accession>A0A820RYP3</accession>